<evidence type="ECO:0000313" key="3">
    <source>
        <dbReference type="Proteomes" id="UP000636949"/>
    </source>
</evidence>
<accession>A0A8J3E7I6</accession>
<reference evidence="2" key="1">
    <citation type="journal article" date="2014" name="Int. J. Syst. Evol. Microbiol.">
        <title>Complete genome sequence of Corynebacterium casei LMG S-19264T (=DSM 44701T), isolated from a smear-ripened cheese.</title>
        <authorList>
            <consortium name="US DOE Joint Genome Institute (JGI-PGF)"/>
            <person name="Walter F."/>
            <person name="Albersmeier A."/>
            <person name="Kalinowski J."/>
            <person name="Ruckert C."/>
        </authorList>
    </citation>
    <scope>NUCLEOTIDE SEQUENCE</scope>
    <source>
        <strain evidence="2">CGMCC 1.15758</strain>
    </source>
</reference>
<organism evidence="2 3">
    <name type="scientific">Cysteiniphilum litorale</name>
    <dbReference type="NCBI Taxonomy" id="2056700"/>
    <lineage>
        <taxon>Bacteria</taxon>
        <taxon>Pseudomonadati</taxon>
        <taxon>Pseudomonadota</taxon>
        <taxon>Gammaproteobacteria</taxon>
        <taxon>Thiotrichales</taxon>
        <taxon>Fastidiosibacteraceae</taxon>
        <taxon>Cysteiniphilum</taxon>
    </lineage>
</organism>
<evidence type="ECO:0000259" key="1">
    <source>
        <dbReference type="Pfam" id="PF01882"/>
    </source>
</evidence>
<dbReference type="PANTHER" id="PTHR33608">
    <property type="entry name" value="BLL2464 PROTEIN"/>
    <property type="match status" value="1"/>
</dbReference>
<sequence length="309" mass="35395">MSLKNTSDQQGITADINELLSLRFQAQNIQFFNSQRVNTNQVGQHVSRARGRGMDFEEVRHYQPGDDIRLMHWPLTARLGKPYTKVYKEERERAIYFIVDQTASMQFGTRVCFKSVLAAKICALLGWAALNHHEQVGGVVFADDGLYQLTPARSRTHLLKFFKCLSDPDNMLRPSNNHSMAMTLKNLSKTLKSGSVVIVISDFVHFDDEAEQYLKLINRKSEIIQVFTYDPLEASLPDRGQYCFSDGQLHFLELNAADKDVHKRYAEPFNQRLDRIKALSSKHNMQFVALATNDDVVKTLNHGVMRYGY</sequence>
<dbReference type="OrthoDB" id="9776116at2"/>
<dbReference type="PANTHER" id="PTHR33608:SF12">
    <property type="entry name" value="DUF58 DOMAIN-CONTAINING PROTEIN"/>
    <property type="match status" value="1"/>
</dbReference>
<protein>
    <recommendedName>
        <fullName evidence="1">DUF58 domain-containing protein</fullName>
    </recommendedName>
</protein>
<dbReference type="InterPro" id="IPR002881">
    <property type="entry name" value="DUF58"/>
</dbReference>
<gene>
    <name evidence="2" type="ORF">GCM10010995_00690</name>
</gene>
<dbReference type="InterPro" id="IPR036465">
    <property type="entry name" value="vWFA_dom_sf"/>
</dbReference>
<name>A0A8J3E7I6_9GAMM</name>
<dbReference type="Pfam" id="PF01882">
    <property type="entry name" value="DUF58"/>
    <property type="match status" value="1"/>
</dbReference>
<dbReference type="SUPFAM" id="SSF53300">
    <property type="entry name" value="vWA-like"/>
    <property type="match status" value="1"/>
</dbReference>
<proteinExistence type="predicted"/>
<keyword evidence="3" id="KW-1185">Reference proteome</keyword>
<dbReference type="EMBL" id="BMJS01000001">
    <property type="protein sequence ID" value="GGF87176.1"/>
    <property type="molecule type" value="Genomic_DNA"/>
</dbReference>
<dbReference type="AlphaFoldDB" id="A0A8J3E7I6"/>
<reference evidence="2" key="2">
    <citation type="submission" date="2020-09" db="EMBL/GenBank/DDBJ databases">
        <authorList>
            <person name="Sun Q."/>
            <person name="Zhou Y."/>
        </authorList>
    </citation>
    <scope>NUCLEOTIDE SEQUENCE</scope>
    <source>
        <strain evidence="2">CGMCC 1.15758</strain>
    </source>
</reference>
<dbReference type="Gene3D" id="3.40.50.410">
    <property type="entry name" value="von Willebrand factor, type A domain"/>
    <property type="match status" value="1"/>
</dbReference>
<evidence type="ECO:0000313" key="2">
    <source>
        <dbReference type="EMBL" id="GGF87176.1"/>
    </source>
</evidence>
<comment type="caution">
    <text evidence="2">The sequence shown here is derived from an EMBL/GenBank/DDBJ whole genome shotgun (WGS) entry which is preliminary data.</text>
</comment>
<dbReference type="Proteomes" id="UP000636949">
    <property type="component" value="Unassembled WGS sequence"/>
</dbReference>
<dbReference type="RefSeq" id="WP_117001317.1">
    <property type="nucleotide sequence ID" value="NZ_BMJS01000001.1"/>
</dbReference>
<feature type="domain" description="DUF58" evidence="1">
    <location>
        <begin position="58"/>
        <end position="267"/>
    </location>
</feature>